<feature type="domain" description="DNA mismatch repair proteins mutS family" evidence="11">
    <location>
        <begin position="721"/>
        <end position="737"/>
    </location>
</feature>
<dbReference type="NCBIfam" id="NF003810">
    <property type="entry name" value="PRK05399.1"/>
    <property type="match status" value="1"/>
</dbReference>
<dbReference type="InterPro" id="IPR017261">
    <property type="entry name" value="DNA_mismatch_repair_MutS/MSH"/>
</dbReference>
<feature type="binding site" evidence="9">
    <location>
        <begin position="647"/>
        <end position="654"/>
    </location>
    <ligand>
        <name>ATP</name>
        <dbReference type="ChEBI" id="CHEBI:30616"/>
    </ligand>
</feature>
<keyword evidence="3 9" id="KW-0547">Nucleotide-binding</keyword>
<dbReference type="PROSITE" id="PS00486">
    <property type="entry name" value="DNA_MISMATCH_REPAIR_2"/>
    <property type="match status" value="1"/>
</dbReference>
<dbReference type="PANTHER" id="PTHR11361">
    <property type="entry name" value="DNA MISMATCH REPAIR PROTEIN MUTS FAMILY MEMBER"/>
    <property type="match status" value="1"/>
</dbReference>
<comment type="caution">
    <text evidence="12">The sequence shown here is derived from an EMBL/GenBank/DDBJ whole genome shotgun (WGS) entry which is preliminary data.</text>
</comment>
<name>A0A9D1M3D3_9PROT</name>
<dbReference type="InterPro" id="IPR036678">
    <property type="entry name" value="MutS_con_dom_sf"/>
</dbReference>
<dbReference type="CDD" id="cd03284">
    <property type="entry name" value="ABC_MutS1"/>
    <property type="match status" value="1"/>
</dbReference>
<dbReference type="InterPro" id="IPR007695">
    <property type="entry name" value="DNA_mismatch_repair_MutS-lik_N"/>
</dbReference>
<dbReference type="Pfam" id="PF05188">
    <property type="entry name" value="MutS_II"/>
    <property type="match status" value="1"/>
</dbReference>
<dbReference type="FunFam" id="1.10.1420.10:FF:000001">
    <property type="entry name" value="DNA mismatch repair protein MutS"/>
    <property type="match status" value="1"/>
</dbReference>
<protein>
    <recommendedName>
        <fullName evidence="2 9">DNA mismatch repair protein MutS</fullName>
    </recommendedName>
</protein>
<dbReference type="SUPFAM" id="SSF55271">
    <property type="entry name" value="DNA repair protein MutS, domain I"/>
    <property type="match status" value="1"/>
</dbReference>
<dbReference type="SUPFAM" id="SSF53150">
    <property type="entry name" value="DNA repair protein MutS, domain II"/>
    <property type="match status" value="1"/>
</dbReference>
<dbReference type="InterPro" id="IPR007860">
    <property type="entry name" value="DNA_mmatch_repair_MutS_con_dom"/>
</dbReference>
<evidence type="ECO:0000259" key="11">
    <source>
        <dbReference type="PROSITE" id="PS00486"/>
    </source>
</evidence>
<dbReference type="GO" id="GO:0003684">
    <property type="term" value="F:damaged DNA binding"/>
    <property type="evidence" value="ECO:0007669"/>
    <property type="project" value="UniProtKB-UniRule"/>
</dbReference>
<sequence>MTENNTASITPMMAQYLEIKQQHQDYLLFYRMGDFYEMFFDDAVTASKALDIALTKRGKHEGQDIPMCGVPFHAYESYLAKLIRQGYKVAICEQTEDPKEAKKRGYKSVVRREVIRLVTPGTLTEDNLLDSKRNNFILSLAKLNETLGLSWLDLSTGDFYTQEISLRDKDEAVILSSSLARLSPVEILVSDSYLQNSALFNILNEYREKLSVLPQARFNSENARKRLQDIFKVETLDAFGNFSRAETTAAGILLDYVENTQKGQMPRIEKPVKVYENKVMEIDGATRKNLELLESLTGDKGATLLSVMDRTVTAVGGRLLAGRVASPLVDLPEINQRLDVIEFFMNHPRLREDIRELLKSCPDMERAVSRLSLGRGGPRDLANIKTTLSVIPKIKNILSDFNSGAGASVEHELPAAVSAIIGRLGFHENLVETLDKALDEELPLLARDGGFIRPGYYPPLDAVKELKEDSHKLILELQNKYAEAVNIPNLKIKYNNVIGYFIEVQSKFATEMLENKDFIHRQSVLNAARFTTVELTELENGIRGAAEKSLAMELELFDNMVRDIIAVSDDISRTAKALGELDVGAALADLAVENGYCRPQLDNSLAFEIVEGRHPVVEYAIKKEHGGAFVGNDCVLDENNLIWLLTGPNMAGKSTFLRQNAIIAIMAQMGSFVPCKSAHIGIVDKIFSRVGASDDLARGRSTFMVEMVETASILNQADERSFVILDEIGRGTATFDGLSIAWAVIEHLHEANRCRALFATHYHELTSLVSKLTRMSLHCMKIKEFNEEVVFLHEVISGAADRSYGIHVAKLAGLPKVVIKRAEQVLQSLESDNSHKNVAELADDLPLFASLKPKEEVVPVKSELAEFLEHLNPDDLTPREALEKLYELKNLSADKAA</sequence>
<keyword evidence="6 9" id="KW-0238">DNA-binding</keyword>
<dbReference type="Gene3D" id="3.40.1170.10">
    <property type="entry name" value="DNA repair protein MutS, domain I"/>
    <property type="match status" value="1"/>
</dbReference>
<organism evidence="12 13">
    <name type="scientific">Candidatus Scatocola faecipullorum</name>
    <dbReference type="NCBI Taxonomy" id="2840917"/>
    <lineage>
        <taxon>Bacteria</taxon>
        <taxon>Pseudomonadati</taxon>
        <taxon>Pseudomonadota</taxon>
        <taxon>Alphaproteobacteria</taxon>
        <taxon>Rhodospirillales</taxon>
        <taxon>Rhodospirillaceae</taxon>
        <taxon>Rhodospirillaceae incertae sedis</taxon>
        <taxon>Candidatus Scatocola</taxon>
    </lineage>
</organism>
<dbReference type="SMART" id="SM00533">
    <property type="entry name" value="MUTSd"/>
    <property type="match status" value="1"/>
</dbReference>
<dbReference type="Gene3D" id="3.40.50.300">
    <property type="entry name" value="P-loop containing nucleotide triphosphate hydrolases"/>
    <property type="match status" value="1"/>
</dbReference>
<evidence type="ECO:0000256" key="4">
    <source>
        <dbReference type="ARBA" id="ARBA00022763"/>
    </source>
</evidence>
<dbReference type="InterPro" id="IPR016151">
    <property type="entry name" value="DNA_mismatch_repair_MutS_N"/>
</dbReference>
<evidence type="ECO:0000256" key="10">
    <source>
        <dbReference type="RuleBase" id="RU003756"/>
    </source>
</evidence>
<evidence type="ECO:0000256" key="9">
    <source>
        <dbReference type="HAMAP-Rule" id="MF_00096"/>
    </source>
</evidence>
<dbReference type="EMBL" id="DVNC01000022">
    <property type="protein sequence ID" value="HIU53065.1"/>
    <property type="molecule type" value="Genomic_DNA"/>
</dbReference>
<dbReference type="SUPFAM" id="SSF52540">
    <property type="entry name" value="P-loop containing nucleoside triphosphate hydrolases"/>
    <property type="match status" value="1"/>
</dbReference>
<dbReference type="NCBIfam" id="TIGR01070">
    <property type="entry name" value="mutS1"/>
    <property type="match status" value="1"/>
</dbReference>
<dbReference type="Gene3D" id="6.10.140.430">
    <property type="match status" value="1"/>
</dbReference>
<evidence type="ECO:0000313" key="12">
    <source>
        <dbReference type="EMBL" id="HIU53065.1"/>
    </source>
</evidence>
<comment type="similarity">
    <text evidence="1 9 10">Belongs to the DNA mismatch repair MutS family.</text>
</comment>
<evidence type="ECO:0000256" key="2">
    <source>
        <dbReference type="ARBA" id="ARBA00021982"/>
    </source>
</evidence>
<dbReference type="Pfam" id="PF05192">
    <property type="entry name" value="MutS_III"/>
    <property type="match status" value="1"/>
</dbReference>
<keyword evidence="7 9" id="KW-0234">DNA repair</keyword>
<dbReference type="PANTHER" id="PTHR11361:SF34">
    <property type="entry name" value="DNA MISMATCH REPAIR PROTEIN MSH1, MITOCHONDRIAL"/>
    <property type="match status" value="1"/>
</dbReference>
<evidence type="ECO:0000256" key="6">
    <source>
        <dbReference type="ARBA" id="ARBA00023125"/>
    </source>
</evidence>
<dbReference type="Pfam" id="PF01624">
    <property type="entry name" value="MutS_I"/>
    <property type="match status" value="1"/>
</dbReference>
<dbReference type="HAMAP" id="MF_00096">
    <property type="entry name" value="MutS"/>
    <property type="match status" value="1"/>
</dbReference>
<dbReference type="Gene3D" id="1.10.1420.10">
    <property type="match status" value="2"/>
</dbReference>
<dbReference type="InterPro" id="IPR007861">
    <property type="entry name" value="DNA_mismatch_repair_MutS_clamp"/>
</dbReference>
<evidence type="ECO:0000256" key="5">
    <source>
        <dbReference type="ARBA" id="ARBA00022840"/>
    </source>
</evidence>
<dbReference type="InterPro" id="IPR027417">
    <property type="entry name" value="P-loop_NTPase"/>
</dbReference>
<dbReference type="AlphaFoldDB" id="A0A9D1M3D3"/>
<dbReference type="PIRSF" id="PIRSF037677">
    <property type="entry name" value="DNA_mis_repair_Msh6"/>
    <property type="match status" value="1"/>
</dbReference>
<dbReference type="FunFam" id="3.40.50.300:FF:000870">
    <property type="entry name" value="MutS protein homolog 4"/>
    <property type="match status" value="1"/>
</dbReference>
<accession>A0A9D1M3D3</accession>
<dbReference type="GO" id="GO:0030983">
    <property type="term" value="F:mismatched DNA binding"/>
    <property type="evidence" value="ECO:0007669"/>
    <property type="project" value="InterPro"/>
</dbReference>
<dbReference type="GO" id="GO:0006298">
    <property type="term" value="P:mismatch repair"/>
    <property type="evidence" value="ECO:0007669"/>
    <property type="project" value="UniProtKB-UniRule"/>
</dbReference>
<reference evidence="12" key="2">
    <citation type="journal article" date="2021" name="PeerJ">
        <title>Extensive microbial diversity within the chicken gut microbiome revealed by metagenomics and culture.</title>
        <authorList>
            <person name="Gilroy R."/>
            <person name="Ravi A."/>
            <person name="Getino M."/>
            <person name="Pursley I."/>
            <person name="Horton D.L."/>
            <person name="Alikhan N.F."/>
            <person name="Baker D."/>
            <person name="Gharbi K."/>
            <person name="Hall N."/>
            <person name="Watson M."/>
            <person name="Adriaenssens E.M."/>
            <person name="Foster-Nyarko E."/>
            <person name="Jarju S."/>
            <person name="Secka A."/>
            <person name="Antonio M."/>
            <person name="Oren A."/>
            <person name="Chaudhuri R.R."/>
            <person name="La Ragione R."/>
            <person name="Hildebrand F."/>
            <person name="Pallen M.J."/>
        </authorList>
    </citation>
    <scope>NUCLEOTIDE SEQUENCE</scope>
    <source>
        <strain evidence="12">ChiW3-316</strain>
    </source>
</reference>
<dbReference type="Proteomes" id="UP000824107">
    <property type="component" value="Unassembled WGS sequence"/>
</dbReference>
<dbReference type="InterPro" id="IPR036187">
    <property type="entry name" value="DNA_mismatch_repair_MutS_sf"/>
</dbReference>
<dbReference type="SUPFAM" id="SSF48334">
    <property type="entry name" value="DNA repair protein MutS, domain III"/>
    <property type="match status" value="1"/>
</dbReference>
<gene>
    <name evidence="9 12" type="primary">mutS</name>
    <name evidence="12" type="ORF">IAD20_03175</name>
</gene>
<dbReference type="Pfam" id="PF05190">
    <property type="entry name" value="MutS_IV"/>
    <property type="match status" value="1"/>
</dbReference>
<comment type="function">
    <text evidence="8 9">This protein is involved in the repair of mismatches in DNA. It is possible that it carries out the mismatch recognition step. This protein has a weak ATPase activity.</text>
</comment>
<keyword evidence="4 9" id="KW-0227">DNA damage</keyword>
<dbReference type="InterPro" id="IPR000432">
    <property type="entry name" value="DNA_mismatch_repair_MutS_C"/>
</dbReference>
<evidence type="ECO:0000256" key="7">
    <source>
        <dbReference type="ARBA" id="ARBA00023204"/>
    </source>
</evidence>
<dbReference type="GO" id="GO:0005524">
    <property type="term" value="F:ATP binding"/>
    <property type="evidence" value="ECO:0007669"/>
    <property type="project" value="UniProtKB-UniRule"/>
</dbReference>
<evidence type="ECO:0000313" key="13">
    <source>
        <dbReference type="Proteomes" id="UP000824107"/>
    </source>
</evidence>
<dbReference type="InterPro" id="IPR007696">
    <property type="entry name" value="DNA_mismatch_repair_MutS_core"/>
</dbReference>
<dbReference type="FunFam" id="3.40.1170.10:FF:000001">
    <property type="entry name" value="DNA mismatch repair protein MutS"/>
    <property type="match status" value="1"/>
</dbReference>
<evidence type="ECO:0000256" key="1">
    <source>
        <dbReference type="ARBA" id="ARBA00006271"/>
    </source>
</evidence>
<dbReference type="GO" id="GO:0005829">
    <property type="term" value="C:cytosol"/>
    <property type="evidence" value="ECO:0007669"/>
    <property type="project" value="TreeGrafter"/>
</dbReference>
<dbReference type="Pfam" id="PF00488">
    <property type="entry name" value="MutS_V"/>
    <property type="match status" value="1"/>
</dbReference>
<dbReference type="InterPro" id="IPR005748">
    <property type="entry name" value="DNA_mismatch_repair_MutS"/>
</dbReference>
<proteinExistence type="inferred from homology"/>
<evidence type="ECO:0000256" key="8">
    <source>
        <dbReference type="ARBA" id="ARBA00024647"/>
    </source>
</evidence>
<dbReference type="Gene3D" id="3.30.420.110">
    <property type="entry name" value="MutS, connector domain"/>
    <property type="match status" value="1"/>
</dbReference>
<reference evidence="12" key="1">
    <citation type="submission" date="2020-10" db="EMBL/GenBank/DDBJ databases">
        <authorList>
            <person name="Gilroy R."/>
        </authorList>
    </citation>
    <scope>NUCLEOTIDE SEQUENCE</scope>
    <source>
        <strain evidence="12">ChiW3-316</strain>
    </source>
</reference>
<dbReference type="SMART" id="SM00534">
    <property type="entry name" value="MUTSac"/>
    <property type="match status" value="1"/>
</dbReference>
<keyword evidence="5 9" id="KW-0067">ATP-binding</keyword>
<dbReference type="GO" id="GO:0140664">
    <property type="term" value="F:ATP-dependent DNA damage sensor activity"/>
    <property type="evidence" value="ECO:0007669"/>
    <property type="project" value="InterPro"/>
</dbReference>
<evidence type="ECO:0000256" key="3">
    <source>
        <dbReference type="ARBA" id="ARBA00022741"/>
    </source>
</evidence>
<dbReference type="InterPro" id="IPR045076">
    <property type="entry name" value="MutS"/>
</dbReference>